<gene>
    <name evidence="2" type="ORF">GCM10007989_04520</name>
</gene>
<dbReference type="RefSeq" id="WP_189422940.1">
    <property type="nucleotide sequence ID" value="NZ_BMZE01000001.1"/>
</dbReference>
<proteinExistence type="predicted"/>
<keyword evidence="3" id="KW-1185">Reference proteome</keyword>
<evidence type="ECO:0000313" key="3">
    <source>
        <dbReference type="Proteomes" id="UP000646579"/>
    </source>
</evidence>
<reference evidence="2" key="2">
    <citation type="submission" date="2020-09" db="EMBL/GenBank/DDBJ databases">
        <authorList>
            <person name="Sun Q."/>
            <person name="Kim S."/>
        </authorList>
    </citation>
    <scope>NUCLEOTIDE SEQUENCE</scope>
    <source>
        <strain evidence="2">KCTC 32437</strain>
    </source>
</reference>
<protein>
    <submittedName>
        <fullName evidence="2">Uncharacterized protein</fullName>
    </submittedName>
</protein>
<evidence type="ECO:0000256" key="1">
    <source>
        <dbReference type="SAM" id="MobiDB-lite"/>
    </source>
</evidence>
<dbReference type="EMBL" id="BMZE01000001">
    <property type="protein sequence ID" value="GHA13054.1"/>
    <property type="molecule type" value="Genomic_DNA"/>
</dbReference>
<reference evidence="2" key="1">
    <citation type="journal article" date="2014" name="Int. J. Syst. Evol. Microbiol.">
        <title>Complete genome sequence of Corynebacterium casei LMG S-19264T (=DSM 44701T), isolated from a smear-ripened cheese.</title>
        <authorList>
            <consortium name="US DOE Joint Genome Institute (JGI-PGF)"/>
            <person name="Walter F."/>
            <person name="Albersmeier A."/>
            <person name="Kalinowski J."/>
            <person name="Ruckert C."/>
        </authorList>
    </citation>
    <scope>NUCLEOTIDE SEQUENCE</scope>
    <source>
        <strain evidence="2">KCTC 32437</strain>
    </source>
</reference>
<name>A0A918VPA1_9HYPH</name>
<evidence type="ECO:0000313" key="2">
    <source>
        <dbReference type="EMBL" id="GHA13054.1"/>
    </source>
</evidence>
<dbReference type="AlphaFoldDB" id="A0A918VPA1"/>
<organism evidence="2 3">
    <name type="scientific">Devosia pacifica</name>
    <dbReference type="NCBI Taxonomy" id="1335967"/>
    <lineage>
        <taxon>Bacteria</taxon>
        <taxon>Pseudomonadati</taxon>
        <taxon>Pseudomonadota</taxon>
        <taxon>Alphaproteobacteria</taxon>
        <taxon>Hyphomicrobiales</taxon>
        <taxon>Devosiaceae</taxon>
        <taxon>Devosia</taxon>
    </lineage>
</organism>
<feature type="compositionally biased region" description="Low complexity" evidence="1">
    <location>
        <begin position="34"/>
        <end position="47"/>
    </location>
</feature>
<sequence length="47" mass="5004">MSNKDRQAGRLKHMSTGDQVGGTKFGQAAGMAKGNGRQNNQSRGRGR</sequence>
<dbReference type="Proteomes" id="UP000646579">
    <property type="component" value="Unassembled WGS sequence"/>
</dbReference>
<feature type="region of interest" description="Disordered" evidence="1">
    <location>
        <begin position="1"/>
        <end position="47"/>
    </location>
</feature>
<accession>A0A918VPA1</accession>
<comment type="caution">
    <text evidence="2">The sequence shown here is derived from an EMBL/GenBank/DDBJ whole genome shotgun (WGS) entry which is preliminary data.</text>
</comment>